<dbReference type="EMBL" id="JAAIUW010000010">
    <property type="protein sequence ID" value="KAF7812822.1"/>
    <property type="molecule type" value="Genomic_DNA"/>
</dbReference>
<name>A0A834T2W4_9FABA</name>
<comment type="caution">
    <text evidence="1">The sequence shown here is derived from an EMBL/GenBank/DDBJ whole genome shotgun (WGS) entry which is preliminary data.</text>
</comment>
<dbReference type="AlphaFoldDB" id="A0A834T2W4"/>
<sequence length="88" mass="9857">MLTDYDMVGQLDSVRAKVPTVGDSSSRALLWMSFQLRVVQVSNPGVHRLLKIVLLLLSQSWATQVSGNGSLLCYYMEFIAGMNDSQYR</sequence>
<gene>
    <name evidence="1" type="ORF">G2W53_033798</name>
</gene>
<dbReference type="Proteomes" id="UP000634136">
    <property type="component" value="Unassembled WGS sequence"/>
</dbReference>
<proteinExistence type="predicted"/>
<reference evidence="1" key="1">
    <citation type="submission" date="2020-09" db="EMBL/GenBank/DDBJ databases">
        <title>Genome-Enabled Discovery of Anthraquinone Biosynthesis in Senna tora.</title>
        <authorList>
            <person name="Kang S.-H."/>
            <person name="Pandey R.P."/>
            <person name="Lee C.-M."/>
            <person name="Sim J.-S."/>
            <person name="Jeong J.-T."/>
            <person name="Choi B.-S."/>
            <person name="Jung M."/>
            <person name="Ginzburg D."/>
            <person name="Zhao K."/>
            <person name="Won S.Y."/>
            <person name="Oh T.-J."/>
            <person name="Yu Y."/>
            <person name="Kim N.-H."/>
            <person name="Lee O.R."/>
            <person name="Lee T.-H."/>
            <person name="Bashyal P."/>
            <person name="Kim T.-S."/>
            <person name="Lee W.-H."/>
            <person name="Kawkins C."/>
            <person name="Kim C.-K."/>
            <person name="Kim J.S."/>
            <person name="Ahn B.O."/>
            <person name="Rhee S.Y."/>
            <person name="Sohng J.K."/>
        </authorList>
    </citation>
    <scope>NUCLEOTIDE SEQUENCE</scope>
    <source>
        <tissue evidence="1">Leaf</tissue>
    </source>
</reference>
<keyword evidence="2" id="KW-1185">Reference proteome</keyword>
<protein>
    <submittedName>
        <fullName evidence="1">Uncharacterized protein</fullName>
    </submittedName>
</protein>
<organism evidence="1 2">
    <name type="scientific">Senna tora</name>
    <dbReference type="NCBI Taxonomy" id="362788"/>
    <lineage>
        <taxon>Eukaryota</taxon>
        <taxon>Viridiplantae</taxon>
        <taxon>Streptophyta</taxon>
        <taxon>Embryophyta</taxon>
        <taxon>Tracheophyta</taxon>
        <taxon>Spermatophyta</taxon>
        <taxon>Magnoliopsida</taxon>
        <taxon>eudicotyledons</taxon>
        <taxon>Gunneridae</taxon>
        <taxon>Pentapetalae</taxon>
        <taxon>rosids</taxon>
        <taxon>fabids</taxon>
        <taxon>Fabales</taxon>
        <taxon>Fabaceae</taxon>
        <taxon>Caesalpinioideae</taxon>
        <taxon>Cassia clade</taxon>
        <taxon>Senna</taxon>
    </lineage>
</organism>
<evidence type="ECO:0000313" key="2">
    <source>
        <dbReference type="Proteomes" id="UP000634136"/>
    </source>
</evidence>
<accession>A0A834T2W4</accession>
<evidence type="ECO:0000313" key="1">
    <source>
        <dbReference type="EMBL" id="KAF7812822.1"/>
    </source>
</evidence>